<sequence>MNNLDVTSWSEYDKLTRTLLDESPSKAGDLVLAFLNEHASPTIPAPEKKKSSSSKKQRKQASVPTKPITRSPSPPVTTRAIAKATPPPTQERARSAPPELLGSRLSSLATVPTPDQSSRRVKFQLHGFGSPQGLGPRTPPGTGKKKRDSRLTASPHVMSMPSPPKHSPNDPVIVRPHAWTPPAQPKPQPAEKKPSPLLRSPPKRRSPPAAVPVQQPALSIRPTTSSMVTDPAGMARGYSYTMSPEYRQALEGRVAQQRADRVSSPGSPAVRGMPSPSPAQQQREAPPTPTAIPMPRSPPCVRVTPRTEPRTPPSPSPKQPSSAMEVPLQAVTDFDRMKAALHWWNLQTRCRVFERFWAQDRIQPWFASVRARNKAIRTIAARRDRVRFQAALRAWQTHVAASRRQRAAVQSFEARATHRLQALALARWAQTVALIQLRHRSVSRVRSRRVSLAFAVWVDSARGRQLSRAVAVAVLDRAIANVPRAPVGGWWRHTLSAGIGRRHLQAWHAVVVANAADEASTGAKAARMFRSWRMVTAEGRRKAVLARIGRRYASTAGMRPAFAHWREAWAIAAVRRRRDRHLLAAGFQQWSQEVQNQDAVDILDPAAFEPRPATPTSGISDSAIAQAVTPQPAQPARAPAPAVFVTHPVIQPAPADTDDEITVRRGPAEQPVPRPEPSAVTVGPESDISFSSASSSDDTFLLSMLADMGTPSPTLPTSPPVRETAPELPKPPGYAKSTEHPPRDVVQPTGRAVEVPLPKPTVIKVDPAPAPRPARPPLLSETTDFTSKPARPAGQPKVETIEGFVQVKPREMPRIAPEPQGVAHFTPTRSHAPAPKEEVIVPEPRRIDRVVAQTTAGTQTESSLCADPAPPVSQPMVCPTTMPSPWTAVTLPTLSLRHVNRREDFPITQGVLAAYRQARQSRSVTSVASTAEQLGLTITRRLCS</sequence>
<gene>
    <name evidence="2" type="ORF">J8273_0361</name>
</gene>
<proteinExistence type="predicted"/>
<evidence type="ECO:0000256" key="1">
    <source>
        <dbReference type="SAM" id="MobiDB-lite"/>
    </source>
</evidence>
<organism evidence="2 3">
    <name type="scientific">Carpediemonas membranifera</name>
    <dbReference type="NCBI Taxonomy" id="201153"/>
    <lineage>
        <taxon>Eukaryota</taxon>
        <taxon>Metamonada</taxon>
        <taxon>Carpediemonas-like organisms</taxon>
        <taxon>Carpediemonas</taxon>
    </lineage>
</organism>
<feature type="region of interest" description="Disordered" evidence="1">
    <location>
        <begin position="761"/>
        <end position="795"/>
    </location>
</feature>
<comment type="caution">
    <text evidence="2">The sequence shown here is derived from an EMBL/GenBank/DDBJ whole genome shotgun (WGS) entry which is preliminary data.</text>
</comment>
<feature type="compositionally biased region" description="Polar residues" evidence="1">
    <location>
        <begin position="60"/>
        <end position="71"/>
    </location>
</feature>
<feature type="compositionally biased region" description="Low complexity" evidence="1">
    <location>
        <begin position="207"/>
        <end position="217"/>
    </location>
</feature>
<accession>A0A8J6BDC9</accession>
<name>A0A8J6BDC9_9EUKA</name>
<feature type="region of interest" description="Disordered" evidence="1">
    <location>
        <begin position="709"/>
        <end position="746"/>
    </location>
</feature>
<evidence type="ECO:0008006" key="4">
    <source>
        <dbReference type="Google" id="ProtNLM"/>
    </source>
</evidence>
<protein>
    <recommendedName>
        <fullName evidence="4">Sfi1 spindle body domain-containing protein</fullName>
    </recommendedName>
</protein>
<feature type="region of interest" description="Disordered" evidence="1">
    <location>
        <begin position="652"/>
        <end position="694"/>
    </location>
</feature>
<evidence type="ECO:0000313" key="3">
    <source>
        <dbReference type="Proteomes" id="UP000717585"/>
    </source>
</evidence>
<dbReference type="EMBL" id="JAHDYR010000012">
    <property type="protein sequence ID" value="KAG9395142.1"/>
    <property type="molecule type" value="Genomic_DNA"/>
</dbReference>
<dbReference type="Proteomes" id="UP000717585">
    <property type="component" value="Unassembled WGS sequence"/>
</dbReference>
<feature type="compositionally biased region" description="Pro residues" evidence="1">
    <location>
        <begin position="286"/>
        <end position="298"/>
    </location>
</feature>
<feature type="compositionally biased region" description="Polar residues" evidence="1">
    <location>
        <begin position="104"/>
        <end position="116"/>
    </location>
</feature>
<feature type="region of interest" description="Disordered" evidence="1">
    <location>
        <begin position="251"/>
        <end position="325"/>
    </location>
</feature>
<feature type="region of interest" description="Disordered" evidence="1">
    <location>
        <begin position="39"/>
        <end position="236"/>
    </location>
</feature>
<dbReference type="AlphaFoldDB" id="A0A8J6BDC9"/>
<reference evidence="2" key="1">
    <citation type="submission" date="2021-05" db="EMBL/GenBank/DDBJ databases">
        <title>A free-living protist that lacks canonical eukaryotic 1 DNA replication and segregation systems.</title>
        <authorList>
            <person name="Salas-Leiva D.E."/>
            <person name="Tromer E.C."/>
            <person name="Curtis B.A."/>
            <person name="Jerlstrom-Hultqvist J."/>
            <person name="Kolisko M."/>
            <person name="Yi Z."/>
            <person name="Salas-Leiva J.S."/>
            <person name="Gallot-Lavallee L."/>
            <person name="Kops G.J.P.L."/>
            <person name="Archibald J.M."/>
            <person name="Simpson A.G.B."/>
            <person name="Roger A.J."/>
        </authorList>
    </citation>
    <scope>NUCLEOTIDE SEQUENCE</scope>
    <source>
        <strain evidence="2">BICM</strain>
    </source>
</reference>
<evidence type="ECO:0000313" key="2">
    <source>
        <dbReference type="EMBL" id="KAG9395142.1"/>
    </source>
</evidence>
<keyword evidence="3" id="KW-1185">Reference proteome</keyword>